<keyword evidence="2" id="KW-0812">Transmembrane</keyword>
<evidence type="ECO:0000313" key="3">
    <source>
        <dbReference type="EMBL" id="WOO79360.1"/>
    </source>
</evidence>
<feature type="compositionally biased region" description="Gly residues" evidence="1">
    <location>
        <begin position="257"/>
        <end position="266"/>
    </location>
</feature>
<evidence type="ECO:0000256" key="1">
    <source>
        <dbReference type="SAM" id="MobiDB-lite"/>
    </source>
</evidence>
<dbReference type="AlphaFoldDB" id="A0AAF0Y3D8"/>
<evidence type="ECO:0000256" key="2">
    <source>
        <dbReference type="SAM" id="Phobius"/>
    </source>
</evidence>
<keyword evidence="4" id="KW-1185">Reference proteome</keyword>
<accession>A0AAF0Y3D8</accession>
<dbReference type="GeneID" id="87806131"/>
<evidence type="ECO:0000313" key="4">
    <source>
        <dbReference type="Proteomes" id="UP000827549"/>
    </source>
</evidence>
<gene>
    <name evidence="3" type="ORF">LOC62_02G002884</name>
</gene>
<organism evidence="3 4">
    <name type="scientific">Vanrija pseudolonga</name>
    <dbReference type="NCBI Taxonomy" id="143232"/>
    <lineage>
        <taxon>Eukaryota</taxon>
        <taxon>Fungi</taxon>
        <taxon>Dikarya</taxon>
        <taxon>Basidiomycota</taxon>
        <taxon>Agaricomycotina</taxon>
        <taxon>Tremellomycetes</taxon>
        <taxon>Trichosporonales</taxon>
        <taxon>Trichosporonaceae</taxon>
        <taxon>Vanrija</taxon>
    </lineage>
</organism>
<feature type="transmembrane region" description="Helical" evidence="2">
    <location>
        <begin position="99"/>
        <end position="116"/>
    </location>
</feature>
<protein>
    <submittedName>
        <fullName evidence="3">Uncharacterized protein</fullName>
    </submittedName>
</protein>
<feature type="region of interest" description="Disordered" evidence="1">
    <location>
        <begin position="231"/>
        <end position="266"/>
    </location>
</feature>
<reference evidence="3" key="1">
    <citation type="submission" date="2023-10" db="EMBL/GenBank/DDBJ databases">
        <authorList>
            <person name="Noh H."/>
        </authorList>
    </citation>
    <scope>NUCLEOTIDE SEQUENCE</scope>
    <source>
        <strain evidence="3">DUCC4014</strain>
    </source>
</reference>
<proteinExistence type="predicted"/>
<feature type="transmembrane region" description="Helical" evidence="2">
    <location>
        <begin position="142"/>
        <end position="168"/>
    </location>
</feature>
<dbReference type="RefSeq" id="XP_062625392.1">
    <property type="nucleotide sequence ID" value="XM_062769408.1"/>
</dbReference>
<keyword evidence="2" id="KW-0472">Membrane</keyword>
<dbReference type="EMBL" id="CP086715">
    <property type="protein sequence ID" value="WOO79360.1"/>
    <property type="molecule type" value="Genomic_DNA"/>
</dbReference>
<dbReference type="Proteomes" id="UP000827549">
    <property type="component" value="Chromosome 2"/>
</dbReference>
<feature type="transmembrane region" description="Helical" evidence="2">
    <location>
        <begin position="61"/>
        <end position="87"/>
    </location>
</feature>
<feature type="transmembrane region" description="Helical" evidence="2">
    <location>
        <begin position="20"/>
        <end position="41"/>
    </location>
</feature>
<keyword evidence="2" id="KW-1133">Transmembrane helix</keyword>
<sequence length="266" mass="28500">MSDPYYTGYARPKSAVGPVFRGFVIGLGIICFLASLGWGGYRIAIIAMFLAADGTPTGTWVWTLGTLIEGILLGLVIAPIALTAVIFAGKRTPTKRWRWITTLVVGIVCACIIIGMRAGSKVEVEKFCKRVSVYYTDYCNSIWGPGMGISAGVAVGILLWTIFFTVFFHKNQAVGGAAGHVPVGMQPLINQPYPFANQGYSNAEAAYAPPPQQTAYDPYVSTGQYPYPTPYGNTYGGNRELDDKDSVHSGAQSLGYAQGGGHGYAR</sequence>
<name>A0AAF0Y3D8_9TREE</name>